<keyword evidence="4" id="KW-1185">Reference proteome</keyword>
<feature type="compositionally biased region" description="Low complexity" evidence="1">
    <location>
        <begin position="557"/>
        <end position="572"/>
    </location>
</feature>
<proteinExistence type="predicted"/>
<evidence type="ECO:0000313" key="3">
    <source>
        <dbReference type="EMBL" id="KAF2020679.1"/>
    </source>
</evidence>
<feature type="chain" id="PRO_5025557262" evidence="2">
    <location>
        <begin position="18"/>
        <end position="669"/>
    </location>
</feature>
<feature type="compositionally biased region" description="Basic and acidic residues" evidence="1">
    <location>
        <begin position="611"/>
        <end position="627"/>
    </location>
</feature>
<feature type="compositionally biased region" description="Basic and acidic residues" evidence="1">
    <location>
        <begin position="418"/>
        <end position="431"/>
    </location>
</feature>
<evidence type="ECO:0000256" key="1">
    <source>
        <dbReference type="SAM" id="MobiDB-lite"/>
    </source>
</evidence>
<dbReference type="AlphaFoldDB" id="A0A6A5Y5W1"/>
<feature type="compositionally biased region" description="Low complexity" evidence="1">
    <location>
        <begin position="454"/>
        <end position="466"/>
    </location>
</feature>
<feature type="compositionally biased region" description="Polar residues" evidence="1">
    <location>
        <begin position="284"/>
        <end position="293"/>
    </location>
</feature>
<feature type="compositionally biased region" description="Basic and acidic residues" evidence="1">
    <location>
        <begin position="194"/>
        <end position="225"/>
    </location>
</feature>
<sequence length="669" mass="73003">MVLSVLVAIISAPALLGTQEAIRQSQAKEKREEHRARRCNLIATCVKSSLRSREINGRPLVLRNGKIYIDTGTSDGSPFGHAYAGYYLPYPDTKYEGLVTTITDEAPIMNWVYVDRETCELKYGVRANAQPNLTGPFDCTRQDRRLTFDGWEGFCAVEEFPTLWAVYFDLDDDGLRGKVPEGTRVLDIELSRKEKRWKKESESRQQDQTTKREVDTKTDAPHDKPITVTPQLNPPGAGAEVNVEPPAPFPLPKTIFPDSAPLPMPVPDSEDAAQARPVARTPSPGATKQQSPPSAERKSRSSSTTTTPKLNRSSGSRALAQAQKFEAMSQAEPPPLLRTAKSFNRRESSNNSDSASNYSESGTTDIIGAYARPYSAVVPAAAATLDKPIKASDPAIFGASTGKSPPRASVAKEVSSSTRDKKAVVADETMRKRPTPSVQTSRPRKESLPPVPNPTSRSSSRNTSSPVDRRTASMDRTRPLERRPTVSREALARSSPRPVRDTSSSRRVPPASSSPSPSASLTRERGASTSSTRSNDARSLPKPLSRTNTTPVPGKRSMAGMTMTSGSMTSMSRQMAPPIVPGRDRTNSSLYREIDDILKPGSIGDGGSRSSQREERKDSRGNERDRPQPLLRRAQTSKALPPTTRGRGSVGERDGRSRRSVEKKPPGVF</sequence>
<feature type="region of interest" description="Disordered" evidence="1">
    <location>
        <begin position="393"/>
        <end position="669"/>
    </location>
</feature>
<keyword evidence="2" id="KW-0732">Signal</keyword>
<dbReference type="PANTHER" id="PTHR38049:SF2">
    <property type="entry name" value="RICIN B LECTIN DOMAIN-CONTAINING PROTEIN"/>
    <property type="match status" value="1"/>
</dbReference>
<gene>
    <name evidence="3" type="ORF">BU24DRAFT_429713</name>
</gene>
<feature type="compositionally biased region" description="Basic and acidic residues" evidence="1">
    <location>
        <begin position="582"/>
        <end position="598"/>
    </location>
</feature>
<accession>A0A6A5Y5W1</accession>
<dbReference type="GeneID" id="54287159"/>
<feature type="compositionally biased region" description="Basic and acidic residues" evidence="1">
    <location>
        <begin position="467"/>
        <end position="486"/>
    </location>
</feature>
<evidence type="ECO:0000256" key="2">
    <source>
        <dbReference type="SAM" id="SignalP"/>
    </source>
</evidence>
<reference evidence="3" key="1">
    <citation type="journal article" date="2020" name="Stud. Mycol.">
        <title>101 Dothideomycetes genomes: a test case for predicting lifestyles and emergence of pathogens.</title>
        <authorList>
            <person name="Haridas S."/>
            <person name="Albert R."/>
            <person name="Binder M."/>
            <person name="Bloem J."/>
            <person name="Labutti K."/>
            <person name="Salamov A."/>
            <person name="Andreopoulos B."/>
            <person name="Baker S."/>
            <person name="Barry K."/>
            <person name="Bills G."/>
            <person name="Bluhm B."/>
            <person name="Cannon C."/>
            <person name="Castanera R."/>
            <person name="Culley D."/>
            <person name="Daum C."/>
            <person name="Ezra D."/>
            <person name="Gonzalez J."/>
            <person name="Henrissat B."/>
            <person name="Kuo A."/>
            <person name="Liang C."/>
            <person name="Lipzen A."/>
            <person name="Lutzoni F."/>
            <person name="Magnuson J."/>
            <person name="Mondo S."/>
            <person name="Nolan M."/>
            <person name="Ohm R."/>
            <person name="Pangilinan J."/>
            <person name="Park H.-J."/>
            <person name="Ramirez L."/>
            <person name="Alfaro M."/>
            <person name="Sun H."/>
            <person name="Tritt A."/>
            <person name="Yoshinaga Y."/>
            <person name="Zwiers L.-H."/>
            <person name="Turgeon B."/>
            <person name="Goodwin S."/>
            <person name="Spatafora J."/>
            <person name="Crous P."/>
            <person name="Grigoriev I."/>
        </authorList>
    </citation>
    <scope>NUCLEOTIDE SEQUENCE</scope>
    <source>
        <strain evidence="3">CBS 175.79</strain>
    </source>
</reference>
<feature type="compositionally biased region" description="Low complexity" evidence="1">
    <location>
        <begin position="349"/>
        <end position="361"/>
    </location>
</feature>
<dbReference type="OrthoDB" id="3928002at2759"/>
<feature type="signal peptide" evidence="2">
    <location>
        <begin position="1"/>
        <end position="17"/>
    </location>
</feature>
<dbReference type="RefSeq" id="XP_033389018.1">
    <property type="nucleotide sequence ID" value="XM_033529762.1"/>
</dbReference>
<dbReference type="Proteomes" id="UP000799778">
    <property type="component" value="Unassembled WGS sequence"/>
</dbReference>
<name>A0A6A5Y5W1_9PLEO</name>
<protein>
    <submittedName>
        <fullName evidence="3">Uncharacterized protein</fullName>
    </submittedName>
</protein>
<dbReference type="PANTHER" id="PTHR38049">
    <property type="entry name" value="RICIN B LECTIN DOMAIN-CONTAINING PROTEIN"/>
    <property type="match status" value="1"/>
</dbReference>
<evidence type="ECO:0000313" key="4">
    <source>
        <dbReference type="Proteomes" id="UP000799778"/>
    </source>
</evidence>
<dbReference type="EMBL" id="ML978066">
    <property type="protein sequence ID" value="KAF2020679.1"/>
    <property type="molecule type" value="Genomic_DNA"/>
</dbReference>
<organism evidence="3 4">
    <name type="scientific">Aaosphaeria arxii CBS 175.79</name>
    <dbReference type="NCBI Taxonomy" id="1450172"/>
    <lineage>
        <taxon>Eukaryota</taxon>
        <taxon>Fungi</taxon>
        <taxon>Dikarya</taxon>
        <taxon>Ascomycota</taxon>
        <taxon>Pezizomycotina</taxon>
        <taxon>Dothideomycetes</taxon>
        <taxon>Pleosporomycetidae</taxon>
        <taxon>Pleosporales</taxon>
        <taxon>Pleosporales incertae sedis</taxon>
        <taxon>Aaosphaeria</taxon>
    </lineage>
</organism>
<feature type="compositionally biased region" description="Low complexity" evidence="1">
    <location>
        <begin position="505"/>
        <end position="520"/>
    </location>
</feature>
<feature type="region of interest" description="Disordered" evidence="1">
    <location>
        <begin position="194"/>
        <end position="361"/>
    </location>
</feature>
<feature type="compositionally biased region" description="Basic and acidic residues" evidence="1">
    <location>
        <begin position="650"/>
        <end position="669"/>
    </location>
</feature>